<dbReference type="InterPro" id="IPR036390">
    <property type="entry name" value="WH_DNA-bd_sf"/>
</dbReference>
<dbReference type="Gene3D" id="1.10.10.10">
    <property type="entry name" value="Winged helix-like DNA-binding domain superfamily/Winged helix DNA-binding domain"/>
    <property type="match status" value="1"/>
</dbReference>
<reference evidence="1 2" key="1">
    <citation type="submission" date="2020-07" db="EMBL/GenBank/DDBJ databases">
        <title>Sequencing the genomes of 1000 actinobacteria strains.</title>
        <authorList>
            <person name="Klenk H.-P."/>
        </authorList>
    </citation>
    <scope>NUCLEOTIDE SEQUENCE [LARGE SCALE GENOMIC DNA]</scope>
    <source>
        <strain evidence="1 2">DSM 27576</strain>
    </source>
</reference>
<gene>
    <name evidence="1" type="ORF">FHX48_000594</name>
</gene>
<dbReference type="SUPFAM" id="SSF46785">
    <property type="entry name" value="Winged helix' DNA-binding domain"/>
    <property type="match status" value="1"/>
</dbReference>
<dbReference type="EMBL" id="JACGWY010000001">
    <property type="protein sequence ID" value="MBA8815542.1"/>
    <property type="molecule type" value="Genomic_DNA"/>
</dbReference>
<dbReference type="GO" id="GO:0003677">
    <property type="term" value="F:DNA binding"/>
    <property type="evidence" value="ECO:0007669"/>
    <property type="project" value="UniProtKB-KW"/>
</dbReference>
<evidence type="ECO:0000313" key="1">
    <source>
        <dbReference type="EMBL" id="MBA8815542.1"/>
    </source>
</evidence>
<proteinExistence type="predicted"/>
<keyword evidence="1" id="KW-0238">DNA-binding</keyword>
<organism evidence="1 2">
    <name type="scientific">Microbacterium halimionae</name>
    <dbReference type="NCBI Taxonomy" id="1526413"/>
    <lineage>
        <taxon>Bacteria</taxon>
        <taxon>Bacillati</taxon>
        <taxon>Actinomycetota</taxon>
        <taxon>Actinomycetes</taxon>
        <taxon>Micrococcales</taxon>
        <taxon>Microbacteriaceae</taxon>
        <taxon>Microbacterium</taxon>
    </lineage>
</organism>
<sequence>MSEEQVRAWCAYMKVQLRLVYEMNRQLQADSNMSLPDYDVLVALTSDPEGKLRVAALATRLGWERSRVSHHARRM</sequence>
<name>A0A7W3JMF7_9MICO</name>
<dbReference type="AlphaFoldDB" id="A0A7W3JMF7"/>
<dbReference type="RefSeq" id="WP_208388135.1">
    <property type="nucleotide sequence ID" value="NZ_JAAOZB010000002.1"/>
</dbReference>
<accession>A0A7W3JMF7</accession>
<evidence type="ECO:0000313" key="2">
    <source>
        <dbReference type="Proteomes" id="UP000526083"/>
    </source>
</evidence>
<comment type="caution">
    <text evidence="1">The sequence shown here is derived from an EMBL/GenBank/DDBJ whole genome shotgun (WGS) entry which is preliminary data.</text>
</comment>
<keyword evidence="2" id="KW-1185">Reference proteome</keyword>
<dbReference type="Proteomes" id="UP000526083">
    <property type="component" value="Unassembled WGS sequence"/>
</dbReference>
<protein>
    <submittedName>
        <fullName evidence="1">DNA-binding MarR family transcriptional regulator</fullName>
    </submittedName>
</protein>
<dbReference type="InterPro" id="IPR036388">
    <property type="entry name" value="WH-like_DNA-bd_sf"/>
</dbReference>